<keyword evidence="5 6" id="KW-0472">Membrane</keyword>
<dbReference type="InterPro" id="IPR036259">
    <property type="entry name" value="MFS_trans_sf"/>
</dbReference>
<dbReference type="PANTHER" id="PTHR43385">
    <property type="entry name" value="RIBOFLAVIN TRANSPORTER RIBJ"/>
    <property type="match status" value="1"/>
</dbReference>
<organism evidence="7 8">
    <name type="scientific">Cichlidogyrus casuarinus</name>
    <dbReference type="NCBI Taxonomy" id="1844966"/>
    <lineage>
        <taxon>Eukaryota</taxon>
        <taxon>Metazoa</taxon>
        <taxon>Spiralia</taxon>
        <taxon>Lophotrochozoa</taxon>
        <taxon>Platyhelminthes</taxon>
        <taxon>Monogenea</taxon>
        <taxon>Monopisthocotylea</taxon>
        <taxon>Dactylogyridea</taxon>
        <taxon>Ancyrocephalidae</taxon>
        <taxon>Cichlidogyrus</taxon>
    </lineage>
</organism>
<accession>A0ABD2PNX2</accession>
<gene>
    <name evidence="7" type="ORF">Ciccas_012602</name>
</gene>
<sequence>WFPHKRGLVVGLIVSGFGAGSLIFSPIQYAFINPENKKVNNITRFFDDPDLLERIPYVFLLCGGIIVAMQIIGLLMLAQKPAQKHDEEITKPVEEAITMKEIFRDGRFYILWLLMLCHAIPLTLVATQFKVSIYLMLGLWCFGQICFPFLSKLSSVTAVKVLYAILVSLIFFSFSGSMVLMPTVCSRLFKPINMSIVYGFVFSAFSVGSIGCAVLSKYLVNQWYALFLSGAGINIVGAVLNTLLPDQDMNSKLNVCRPLTDRIWKEKKPDMDLQNKINVESELLSKDPDQETI</sequence>
<keyword evidence="8" id="KW-1185">Reference proteome</keyword>
<keyword evidence="2" id="KW-0813">Transport</keyword>
<evidence type="ECO:0000256" key="2">
    <source>
        <dbReference type="ARBA" id="ARBA00022448"/>
    </source>
</evidence>
<keyword evidence="4 6" id="KW-1133">Transmembrane helix</keyword>
<evidence type="ECO:0000313" key="7">
    <source>
        <dbReference type="EMBL" id="KAL3308860.1"/>
    </source>
</evidence>
<feature type="transmembrane region" description="Helical" evidence="6">
    <location>
        <begin position="132"/>
        <end position="150"/>
    </location>
</feature>
<dbReference type="InterPro" id="IPR052983">
    <property type="entry name" value="MFS_Riboflavin_Transporter"/>
</dbReference>
<dbReference type="Proteomes" id="UP001626550">
    <property type="component" value="Unassembled WGS sequence"/>
</dbReference>
<name>A0ABD2PNX2_9PLAT</name>
<feature type="transmembrane region" description="Helical" evidence="6">
    <location>
        <begin position="108"/>
        <end position="126"/>
    </location>
</feature>
<dbReference type="EMBL" id="JBJKFK010004601">
    <property type="protein sequence ID" value="KAL3308860.1"/>
    <property type="molecule type" value="Genomic_DNA"/>
</dbReference>
<protein>
    <submittedName>
        <fullName evidence="7">Uncharacterized protein</fullName>
    </submittedName>
</protein>
<evidence type="ECO:0000256" key="6">
    <source>
        <dbReference type="SAM" id="Phobius"/>
    </source>
</evidence>
<feature type="transmembrane region" description="Helical" evidence="6">
    <location>
        <begin position="196"/>
        <end position="216"/>
    </location>
</feature>
<proteinExistence type="predicted"/>
<dbReference type="Gene3D" id="1.20.1250.20">
    <property type="entry name" value="MFS general substrate transporter like domains"/>
    <property type="match status" value="1"/>
</dbReference>
<evidence type="ECO:0000256" key="1">
    <source>
        <dbReference type="ARBA" id="ARBA00004141"/>
    </source>
</evidence>
<evidence type="ECO:0000256" key="4">
    <source>
        <dbReference type="ARBA" id="ARBA00022989"/>
    </source>
</evidence>
<keyword evidence="3 6" id="KW-0812">Transmembrane</keyword>
<dbReference type="PANTHER" id="PTHR43385:SF1">
    <property type="entry name" value="RIBOFLAVIN TRANSPORTER RIBJ"/>
    <property type="match status" value="1"/>
</dbReference>
<feature type="transmembrane region" description="Helical" evidence="6">
    <location>
        <begin position="7"/>
        <end position="31"/>
    </location>
</feature>
<dbReference type="GO" id="GO:0016020">
    <property type="term" value="C:membrane"/>
    <property type="evidence" value="ECO:0007669"/>
    <property type="project" value="UniProtKB-SubCell"/>
</dbReference>
<feature type="transmembrane region" description="Helical" evidence="6">
    <location>
        <begin position="223"/>
        <end position="244"/>
    </location>
</feature>
<evidence type="ECO:0000313" key="8">
    <source>
        <dbReference type="Proteomes" id="UP001626550"/>
    </source>
</evidence>
<feature type="non-terminal residue" evidence="7">
    <location>
        <position position="1"/>
    </location>
</feature>
<evidence type="ECO:0000256" key="5">
    <source>
        <dbReference type="ARBA" id="ARBA00023136"/>
    </source>
</evidence>
<dbReference type="AlphaFoldDB" id="A0ABD2PNX2"/>
<reference evidence="7 8" key="1">
    <citation type="submission" date="2024-11" db="EMBL/GenBank/DDBJ databases">
        <title>Adaptive evolution of stress response genes in parasites aligns with host niche diversity.</title>
        <authorList>
            <person name="Hahn C."/>
            <person name="Resl P."/>
        </authorList>
    </citation>
    <scope>NUCLEOTIDE SEQUENCE [LARGE SCALE GENOMIC DNA]</scope>
    <source>
        <strain evidence="7">EGGRZ-B1_66</strain>
        <tissue evidence="7">Body</tissue>
    </source>
</reference>
<feature type="transmembrane region" description="Helical" evidence="6">
    <location>
        <begin position="55"/>
        <end position="77"/>
    </location>
</feature>
<evidence type="ECO:0000256" key="3">
    <source>
        <dbReference type="ARBA" id="ARBA00022692"/>
    </source>
</evidence>
<comment type="caution">
    <text evidence="7">The sequence shown here is derived from an EMBL/GenBank/DDBJ whole genome shotgun (WGS) entry which is preliminary data.</text>
</comment>
<dbReference type="SUPFAM" id="SSF103473">
    <property type="entry name" value="MFS general substrate transporter"/>
    <property type="match status" value="1"/>
</dbReference>
<feature type="transmembrane region" description="Helical" evidence="6">
    <location>
        <begin position="162"/>
        <end position="184"/>
    </location>
</feature>
<comment type="subcellular location">
    <subcellularLocation>
        <location evidence="1">Membrane</location>
        <topology evidence="1">Multi-pass membrane protein</topology>
    </subcellularLocation>
</comment>